<dbReference type="KEGG" id="sgrg:L0C25_07920"/>
<keyword evidence="4" id="KW-0808">Transferase</keyword>
<evidence type="ECO:0000256" key="2">
    <source>
        <dbReference type="ARBA" id="ARBA00010488"/>
    </source>
</evidence>
<dbReference type="InterPro" id="IPR043148">
    <property type="entry name" value="TagF_C"/>
</dbReference>
<dbReference type="Pfam" id="PF04464">
    <property type="entry name" value="Glyphos_transf"/>
    <property type="match status" value="1"/>
</dbReference>
<comment type="similarity">
    <text evidence="2">Belongs to the CDP-glycerol glycerophosphotransferase family.</text>
</comment>
<evidence type="ECO:0000256" key="1">
    <source>
        <dbReference type="ARBA" id="ARBA00004202"/>
    </source>
</evidence>
<name>A0AA46TL97_9ACTN</name>
<evidence type="ECO:0000313" key="7">
    <source>
        <dbReference type="EMBL" id="UYM06992.1"/>
    </source>
</evidence>
<comment type="subcellular location">
    <subcellularLocation>
        <location evidence="1">Cell membrane</location>
        <topology evidence="1">Peripheral membrane protein</topology>
    </subcellularLocation>
</comment>
<organism evidence="7 8">
    <name type="scientific">Solicola gregarius</name>
    <dbReference type="NCBI Taxonomy" id="2908642"/>
    <lineage>
        <taxon>Bacteria</taxon>
        <taxon>Bacillati</taxon>
        <taxon>Actinomycetota</taxon>
        <taxon>Actinomycetes</taxon>
        <taxon>Propionibacteriales</taxon>
        <taxon>Nocardioidaceae</taxon>
        <taxon>Solicola</taxon>
    </lineage>
</organism>
<dbReference type="Gene3D" id="3.40.50.12580">
    <property type="match status" value="1"/>
</dbReference>
<protein>
    <submittedName>
        <fullName evidence="7">CDP-glycerol glycerophosphotransferase family protein</fullName>
    </submittedName>
</protein>
<dbReference type="GO" id="GO:0005886">
    <property type="term" value="C:plasma membrane"/>
    <property type="evidence" value="ECO:0007669"/>
    <property type="project" value="UniProtKB-SubCell"/>
</dbReference>
<gene>
    <name evidence="7" type="ORF">L0C25_07920</name>
</gene>
<reference evidence="7" key="1">
    <citation type="submission" date="2022-01" db="EMBL/GenBank/DDBJ databases">
        <title>Nocardioidaceae gen. sp. A5X3R13.</title>
        <authorList>
            <person name="Lopez Marin M.A."/>
            <person name="Uhlik O."/>
        </authorList>
    </citation>
    <scope>NUCLEOTIDE SEQUENCE</scope>
    <source>
        <strain evidence="7">A5X3R13</strain>
    </source>
</reference>
<keyword evidence="8" id="KW-1185">Reference proteome</keyword>
<keyword evidence="3" id="KW-1003">Cell membrane</keyword>
<evidence type="ECO:0000313" key="8">
    <source>
        <dbReference type="Proteomes" id="UP001164390"/>
    </source>
</evidence>
<dbReference type="SUPFAM" id="SSF53756">
    <property type="entry name" value="UDP-Glycosyltransferase/glycogen phosphorylase"/>
    <property type="match status" value="1"/>
</dbReference>
<keyword evidence="6" id="KW-0472">Membrane</keyword>
<dbReference type="PANTHER" id="PTHR37316:SF3">
    <property type="entry name" value="TEICHOIC ACID GLYCEROL-PHOSPHATE TRANSFERASE"/>
    <property type="match status" value="1"/>
</dbReference>
<evidence type="ECO:0000256" key="4">
    <source>
        <dbReference type="ARBA" id="ARBA00022679"/>
    </source>
</evidence>
<dbReference type="PANTHER" id="PTHR37316">
    <property type="entry name" value="TEICHOIC ACID GLYCEROL-PHOSPHATE PRIMASE"/>
    <property type="match status" value="1"/>
</dbReference>
<dbReference type="InterPro" id="IPR051612">
    <property type="entry name" value="Teichoic_Acid_Biosynth"/>
</dbReference>
<proteinExistence type="inferred from homology"/>
<dbReference type="Gene3D" id="3.40.50.11820">
    <property type="match status" value="1"/>
</dbReference>
<dbReference type="AlphaFoldDB" id="A0AA46TL97"/>
<evidence type="ECO:0000256" key="3">
    <source>
        <dbReference type="ARBA" id="ARBA00022475"/>
    </source>
</evidence>
<dbReference type="GO" id="GO:0047355">
    <property type="term" value="F:CDP-glycerol glycerophosphotransferase activity"/>
    <property type="evidence" value="ECO:0007669"/>
    <property type="project" value="InterPro"/>
</dbReference>
<dbReference type="InterPro" id="IPR043149">
    <property type="entry name" value="TagF_N"/>
</dbReference>
<evidence type="ECO:0000256" key="5">
    <source>
        <dbReference type="ARBA" id="ARBA00022944"/>
    </source>
</evidence>
<dbReference type="GO" id="GO:0019350">
    <property type="term" value="P:teichoic acid biosynthetic process"/>
    <property type="evidence" value="ECO:0007669"/>
    <property type="project" value="UniProtKB-KW"/>
</dbReference>
<sequence length="447" mass="50246">MTAEVHVSGSDEPTTVPLLVSRELNDALPLPVQSRELEGVVERGVHNLVRISLNRPLGRAAGRVRQNRLRAASGEKFATGRRRGLLIRSYFGESATDSGLGLQRELQRRGVDMDIYWSVQDHSIPVPDGAIPVIQNSYEWYGLLNSAKYYLDNMYQPEYHQKPDGQVIIQTFHGYPFKTMGHPHWEQSHFSRAKIDSYDARARDWDYLVSPASYATPLLKRDFAYDGEVLEIGYPRNDVLFAPEAPQIRAEVRRVLGIADHQTAVLYAPTFRDYLSPDDMRAEMVDFLDLDEAAQGLGGDYVLLVRGHAFNARTDTRVGRRGGIIDVTDYPLVSDLYLAVDAAVVDYSSLRFDFGVTGKPMIFHVPDLEHYKSTRGWLFDYEPTAPGPLVSTTGDVVDSLLELDAVAKRYRNAYNTFRHAYLDLEDGHASARLVDQVFVPRGDAPPA</sequence>
<keyword evidence="5" id="KW-0777">Teichoic acid biosynthesis</keyword>
<dbReference type="Proteomes" id="UP001164390">
    <property type="component" value="Chromosome"/>
</dbReference>
<dbReference type="EMBL" id="CP094970">
    <property type="protein sequence ID" value="UYM06992.1"/>
    <property type="molecule type" value="Genomic_DNA"/>
</dbReference>
<accession>A0AA46TL97</accession>
<dbReference type="InterPro" id="IPR007554">
    <property type="entry name" value="Glycerophosphate_synth"/>
</dbReference>
<dbReference type="RefSeq" id="WP_271635935.1">
    <property type="nucleotide sequence ID" value="NZ_CP094970.1"/>
</dbReference>
<evidence type="ECO:0000256" key="6">
    <source>
        <dbReference type="ARBA" id="ARBA00023136"/>
    </source>
</evidence>